<feature type="transmembrane region" description="Helical" evidence="6">
    <location>
        <begin position="89"/>
        <end position="113"/>
    </location>
</feature>
<dbReference type="Proteomes" id="UP000824135">
    <property type="component" value="Unassembled WGS sequence"/>
</dbReference>
<feature type="transmembrane region" description="Helical" evidence="6">
    <location>
        <begin position="472"/>
        <end position="493"/>
    </location>
</feature>
<dbReference type="GO" id="GO:0005886">
    <property type="term" value="C:plasma membrane"/>
    <property type="evidence" value="ECO:0007669"/>
    <property type="project" value="UniProtKB-SubCell"/>
</dbReference>
<feature type="transmembrane region" description="Helical" evidence="6">
    <location>
        <begin position="181"/>
        <end position="206"/>
    </location>
</feature>
<evidence type="ECO:0000256" key="3">
    <source>
        <dbReference type="ARBA" id="ARBA00022692"/>
    </source>
</evidence>
<sequence length="522" mass="55251">MKKQSFIKGALIISLGGIVAKVLGAFYRIPLTNILGGKGMGVYQMVYPLYCLLLTVSATGIPSGLARIVSHAEAQRGPAGSSAILRRSLALFSAIGLIGSVLMLAVAPAMAAAQGEPLAVSAYRMLAPSVFLVSVISCFRGYFQGKSNFLPTALSEIVEQAVKISLGLYFAQIYAGNVGKAVSAALFAVTLSEVAAACFMFLYRFAQGSAVRRPLYAERAQNVRFSSLLRFTLPVTVAAGILPLSNILDSIIIVNLIGRYSDRATALYGLYSGGANTLVNLPVSVCYGLAAAIIPVIASLYAVKKEGEAEQKVAFALKCTLFIAVPSAAFLFAFPSEITRLLFRSVTGQEGVWLVRLVRIMSVTTILLSAVQTLSACLTGRGKPKIAAISMTAAVGVKLALEVVLVRIPRVSIAGAAIASIGCYFVALLVNLLYIIRDKKILARTGLDLVRFSACAAGGVGAAYFLRFAGVFAVAGVTVAVYLALAFLLGCFAPGEIDLFGRRKNVNHRRFGLFPRRFIGGR</sequence>
<dbReference type="InterPro" id="IPR002797">
    <property type="entry name" value="Polysacc_synth"/>
</dbReference>
<evidence type="ECO:0000256" key="5">
    <source>
        <dbReference type="ARBA" id="ARBA00023136"/>
    </source>
</evidence>
<dbReference type="AlphaFoldDB" id="A0A9D1Z6S0"/>
<keyword evidence="3 6" id="KW-0812">Transmembrane</keyword>
<dbReference type="PIRSF" id="PIRSF038958">
    <property type="entry name" value="PG_synth_SpoVB"/>
    <property type="match status" value="1"/>
</dbReference>
<dbReference type="InterPro" id="IPR050833">
    <property type="entry name" value="Poly_Biosynth_Transport"/>
</dbReference>
<feature type="transmembrane region" description="Helical" evidence="6">
    <location>
        <begin position="386"/>
        <end position="406"/>
    </location>
</feature>
<evidence type="ECO:0000256" key="4">
    <source>
        <dbReference type="ARBA" id="ARBA00022989"/>
    </source>
</evidence>
<keyword evidence="2" id="KW-1003">Cell membrane</keyword>
<feature type="transmembrane region" description="Helical" evidence="6">
    <location>
        <begin position="125"/>
        <end position="143"/>
    </location>
</feature>
<keyword evidence="5 6" id="KW-0472">Membrane</keyword>
<feature type="transmembrane region" description="Helical" evidence="6">
    <location>
        <begin position="412"/>
        <end position="436"/>
    </location>
</feature>
<dbReference type="CDD" id="cd13124">
    <property type="entry name" value="MATE_SpoVB_like"/>
    <property type="match status" value="1"/>
</dbReference>
<accession>A0A9D1Z6S0</accession>
<proteinExistence type="predicted"/>
<evidence type="ECO:0000256" key="2">
    <source>
        <dbReference type="ARBA" id="ARBA00022475"/>
    </source>
</evidence>
<name>A0A9D1Z6S0_9FIRM</name>
<comment type="subcellular location">
    <subcellularLocation>
        <location evidence="1">Cell membrane</location>
        <topology evidence="1">Multi-pass membrane protein</topology>
    </subcellularLocation>
</comment>
<comment type="caution">
    <text evidence="7">The sequence shown here is derived from an EMBL/GenBank/DDBJ whole genome shotgun (WGS) entry which is preliminary data.</text>
</comment>
<feature type="transmembrane region" description="Helical" evidence="6">
    <location>
        <begin position="278"/>
        <end position="303"/>
    </location>
</feature>
<dbReference type="InterPro" id="IPR024923">
    <property type="entry name" value="PG_synth_SpoVB"/>
</dbReference>
<feature type="transmembrane region" description="Helical" evidence="6">
    <location>
        <begin position="448"/>
        <end position="466"/>
    </location>
</feature>
<feature type="transmembrane region" description="Helical" evidence="6">
    <location>
        <begin position="227"/>
        <end position="258"/>
    </location>
</feature>
<reference evidence="7" key="2">
    <citation type="submission" date="2021-04" db="EMBL/GenBank/DDBJ databases">
        <authorList>
            <person name="Gilroy R."/>
        </authorList>
    </citation>
    <scope>NUCLEOTIDE SEQUENCE</scope>
    <source>
        <strain evidence="7">CHK199-9574</strain>
    </source>
</reference>
<feature type="transmembrane region" description="Helical" evidence="6">
    <location>
        <begin position="315"/>
        <end position="334"/>
    </location>
</feature>
<gene>
    <name evidence="7" type="ORF">H9728_02470</name>
</gene>
<dbReference type="Pfam" id="PF01943">
    <property type="entry name" value="Polysacc_synt"/>
    <property type="match status" value="1"/>
</dbReference>
<dbReference type="PANTHER" id="PTHR30250">
    <property type="entry name" value="PST FAMILY PREDICTED COLANIC ACID TRANSPORTER"/>
    <property type="match status" value="1"/>
</dbReference>
<dbReference type="EMBL" id="DXCO01000019">
    <property type="protein sequence ID" value="HIY77885.1"/>
    <property type="molecule type" value="Genomic_DNA"/>
</dbReference>
<evidence type="ECO:0000256" key="6">
    <source>
        <dbReference type="SAM" id="Phobius"/>
    </source>
</evidence>
<feature type="transmembrane region" description="Helical" evidence="6">
    <location>
        <begin position="47"/>
        <end position="69"/>
    </location>
</feature>
<feature type="transmembrane region" description="Helical" evidence="6">
    <location>
        <begin position="7"/>
        <end position="27"/>
    </location>
</feature>
<protein>
    <submittedName>
        <fullName evidence="7">Polysaccharide biosynthesis protein</fullName>
    </submittedName>
</protein>
<organism evidence="7 8">
    <name type="scientific">Candidatus Borkfalkia excrementavium</name>
    <dbReference type="NCBI Taxonomy" id="2838505"/>
    <lineage>
        <taxon>Bacteria</taxon>
        <taxon>Bacillati</taxon>
        <taxon>Bacillota</taxon>
        <taxon>Clostridia</taxon>
        <taxon>Christensenellales</taxon>
        <taxon>Christensenellaceae</taxon>
        <taxon>Candidatus Borkfalkia</taxon>
    </lineage>
</organism>
<evidence type="ECO:0000313" key="7">
    <source>
        <dbReference type="EMBL" id="HIY77885.1"/>
    </source>
</evidence>
<evidence type="ECO:0000313" key="8">
    <source>
        <dbReference type="Proteomes" id="UP000824135"/>
    </source>
</evidence>
<keyword evidence="4 6" id="KW-1133">Transmembrane helix</keyword>
<evidence type="ECO:0000256" key="1">
    <source>
        <dbReference type="ARBA" id="ARBA00004651"/>
    </source>
</evidence>
<dbReference type="PANTHER" id="PTHR30250:SF21">
    <property type="entry name" value="LIPID II FLIPPASE MURJ"/>
    <property type="match status" value="1"/>
</dbReference>
<reference evidence="7" key="1">
    <citation type="journal article" date="2021" name="PeerJ">
        <title>Extensive microbial diversity within the chicken gut microbiome revealed by metagenomics and culture.</title>
        <authorList>
            <person name="Gilroy R."/>
            <person name="Ravi A."/>
            <person name="Getino M."/>
            <person name="Pursley I."/>
            <person name="Horton D.L."/>
            <person name="Alikhan N.F."/>
            <person name="Baker D."/>
            <person name="Gharbi K."/>
            <person name="Hall N."/>
            <person name="Watson M."/>
            <person name="Adriaenssens E.M."/>
            <person name="Foster-Nyarko E."/>
            <person name="Jarju S."/>
            <person name="Secka A."/>
            <person name="Antonio M."/>
            <person name="Oren A."/>
            <person name="Chaudhuri R.R."/>
            <person name="La Ragione R."/>
            <person name="Hildebrand F."/>
            <person name="Pallen M.J."/>
        </authorList>
    </citation>
    <scope>NUCLEOTIDE SEQUENCE</scope>
    <source>
        <strain evidence="7">CHK199-9574</strain>
    </source>
</reference>